<sequence>MGRFVPFSTAPKVERAILVGVDCGKSDWSLEESMDELERLAQTDGAEVFMRLTQKLDAPIPKTFIGKGKTEELVSQVRNTNTDVVIFDDELTPSQQSNLEKLLGEPVKVIDRTALILDIFGIHARTKEGRLQVQLAQLQYVLPRLRGMWSHLVGEQTRGGIGSRFGQGESQLEVDRRLIRKRISTLKNELKQLSQRREVQSKSRWNSGTFSVSLVGYTNAGKSTLLNQLTGADVYAKDELFATLDPTTRALSLDEGRKIVLTDTVGFIQKLPTNLIESFKSTLVEAQEADLLLLVADATDKNLSKEIAVVRSILKDIEADKSDQILVLNKVDLLDEQELQMLRALYPEAVFISAQEGMGINGLLHKIQEIASAGDKVVSALIPFNKGALVRSVHERCQLLHEQYVAEGLLLSVKADTYMQALLEPYVVSEDDILTDE</sequence>
<protein>
    <recommendedName>
        <fullName evidence="6">GTPase HflX</fullName>
    </recommendedName>
    <alternativeName>
        <fullName evidence="6">GTP-binding protein HflX</fullName>
    </alternativeName>
</protein>
<comment type="caution">
    <text evidence="11">The sequence shown here is derived from an EMBL/GenBank/DDBJ whole genome shotgun (WGS) entry which is preliminary data.</text>
</comment>
<evidence type="ECO:0000313" key="12">
    <source>
        <dbReference type="Proteomes" id="UP000787322"/>
    </source>
</evidence>
<evidence type="ECO:0000256" key="6">
    <source>
        <dbReference type="HAMAP-Rule" id="MF_00900"/>
    </source>
</evidence>
<reference evidence="11" key="1">
    <citation type="submission" date="2020-04" db="EMBL/GenBank/DDBJ databases">
        <title>Deep metagenomics examines the oral microbiome during advanced dental caries in children, revealing novel taxa and co-occurrences with host molecules.</title>
        <authorList>
            <person name="Baker J.L."/>
            <person name="Morton J.T."/>
            <person name="Dinis M."/>
            <person name="Alvarez R."/>
            <person name="Tran N.C."/>
            <person name="Knight R."/>
            <person name="Edlund A."/>
        </authorList>
    </citation>
    <scope>NUCLEOTIDE SEQUENCE</scope>
    <source>
        <strain evidence="11">JCVI_3_bin.11</strain>
    </source>
</reference>
<dbReference type="InterPro" id="IPR016496">
    <property type="entry name" value="GTPase_HflX"/>
</dbReference>
<evidence type="ECO:0000259" key="10">
    <source>
        <dbReference type="PROSITE" id="PS51705"/>
    </source>
</evidence>
<dbReference type="Gene3D" id="3.40.50.11060">
    <property type="entry name" value="GTPase HflX, N-terminal domain"/>
    <property type="match status" value="1"/>
</dbReference>
<evidence type="ECO:0000256" key="9">
    <source>
        <dbReference type="SAM" id="Coils"/>
    </source>
</evidence>
<accession>A0A9D5X535</accession>
<evidence type="ECO:0000256" key="7">
    <source>
        <dbReference type="PIRSR" id="PIRSR006809-1"/>
    </source>
</evidence>
<gene>
    <name evidence="6 11" type="primary">hflX</name>
    <name evidence="11" type="ORF">HXK24_01295</name>
</gene>
<evidence type="ECO:0000313" key="11">
    <source>
        <dbReference type="EMBL" id="MBF4802451.1"/>
    </source>
</evidence>
<keyword evidence="4 8" id="KW-0460">Magnesium</keyword>
<evidence type="ECO:0000256" key="3">
    <source>
        <dbReference type="ARBA" id="ARBA00022741"/>
    </source>
</evidence>
<comment type="subunit">
    <text evidence="6">Monomer. Associates with the 50S ribosomal subunit.</text>
</comment>
<keyword evidence="3 6" id="KW-0547">Nucleotide-binding</keyword>
<comment type="subcellular location">
    <subcellularLocation>
        <location evidence="6">Cytoplasm</location>
    </subcellularLocation>
    <text evidence="6">May associate with membranes.</text>
</comment>
<dbReference type="NCBIfam" id="TIGR03156">
    <property type="entry name" value="GTP_HflX"/>
    <property type="match status" value="1"/>
</dbReference>
<feature type="binding site" evidence="8">
    <location>
        <position position="223"/>
    </location>
    <ligand>
        <name>Mg(2+)</name>
        <dbReference type="ChEBI" id="CHEBI:18420"/>
    </ligand>
</feature>
<keyword evidence="2 8" id="KW-0479">Metal-binding</keyword>
<dbReference type="PANTHER" id="PTHR10229">
    <property type="entry name" value="GTP-BINDING PROTEIN HFLX"/>
    <property type="match status" value="1"/>
</dbReference>
<dbReference type="PROSITE" id="PS51705">
    <property type="entry name" value="G_HFLX"/>
    <property type="match status" value="1"/>
</dbReference>
<dbReference type="InterPro" id="IPR006073">
    <property type="entry name" value="GTP-bd"/>
</dbReference>
<keyword evidence="9" id="KW-0175">Coiled coil</keyword>
<dbReference type="InterPro" id="IPR042108">
    <property type="entry name" value="GTPase_HflX_N_sf"/>
</dbReference>
<dbReference type="GO" id="GO:0005525">
    <property type="term" value="F:GTP binding"/>
    <property type="evidence" value="ECO:0007669"/>
    <property type="project" value="UniProtKB-UniRule"/>
</dbReference>
<keyword evidence="5 6" id="KW-0342">GTP-binding</keyword>
<dbReference type="HAMAP" id="MF_00900">
    <property type="entry name" value="GTPase_HflX"/>
    <property type="match status" value="1"/>
</dbReference>
<comment type="cofactor">
    <cofactor evidence="8">
        <name>Mg(2+)</name>
        <dbReference type="ChEBI" id="CHEBI:18420"/>
    </cofactor>
</comment>
<feature type="binding site" evidence="7">
    <location>
        <begin position="241"/>
        <end position="245"/>
    </location>
    <ligand>
        <name>GTP</name>
        <dbReference type="ChEBI" id="CHEBI:37565"/>
    </ligand>
</feature>
<feature type="coiled-coil region" evidence="9">
    <location>
        <begin position="176"/>
        <end position="203"/>
    </location>
</feature>
<evidence type="ECO:0000256" key="2">
    <source>
        <dbReference type="ARBA" id="ARBA00022723"/>
    </source>
</evidence>
<organism evidence="11 12">
    <name type="scientific">Lancefieldella parvula</name>
    <dbReference type="NCBI Taxonomy" id="1382"/>
    <lineage>
        <taxon>Bacteria</taxon>
        <taxon>Bacillati</taxon>
        <taxon>Actinomycetota</taxon>
        <taxon>Coriobacteriia</taxon>
        <taxon>Coriobacteriales</taxon>
        <taxon>Atopobiaceae</taxon>
        <taxon>Lancefieldella</taxon>
    </lineage>
</organism>
<evidence type="ECO:0000256" key="1">
    <source>
        <dbReference type="ARBA" id="ARBA00022490"/>
    </source>
</evidence>
<dbReference type="InterPro" id="IPR027417">
    <property type="entry name" value="P-loop_NTPase"/>
</dbReference>
<feature type="binding site" evidence="7">
    <location>
        <begin position="216"/>
        <end position="223"/>
    </location>
    <ligand>
        <name>GTP</name>
        <dbReference type="ChEBI" id="CHEBI:37565"/>
    </ligand>
</feature>
<dbReference type="PRINTS" id="PR00326">
    <property type="entry name" value="GTP1OBG"/>
</dbReference>
<evidence type="ECO:0000256" key="4">
    <source>
        <dbReference type="ARBA" id="ARBA00022842"/>
    </source>
</evidence>
<feature type="binding site" evidence="7">
    <location>
        <begin position="329"/>
        <end position="332"/>
    </location>
    <ligand>
        <name>GTP</name>
        <dbReference type="ChEBI" id="CHEBI:37565"/>
    </ligand>
</feature>
<evidence type="ECO:0000256" key="8">
    <source>
        <dbReference type="PIRSR" id="PIRSR006809-2"/>
    </source>
</evidence>
<dbReference type="CDD" id="cd01878">
    <property type="entry name" value="HflX"/>
    <property type="match status" value="1"/>
</dbReference>
<dbReference type="EMBL" id="JABZGU010000014">
    <property type="protein sequence ID" value="MBF4802451.1"/>
    <property type="molecule type" value="Genomic_DNA"/>
</dbReference>
<evidence type="ECO:0000256" key="5">
    <source>
        <dbReference type="ARBA" id="ARBA00023134"/>
    </source>
</evidence>
<dbReference type="InterPro" id="IPR032305">
    <property type="entry name" value="GTP-bd_M"/>
</dbReference>
<dbReference type="GO" id="GO:0003924">
    <property type="term" value="F:GTPase activity"/>
    <property type="evidence" value="ECO:0007669"/>
    <property type="project" value="UniProtKB-UniRule"/>
</dbReference>
<dbReference type="Gene3D" id="6.10.250.2860">
    <property type="match status" value="1"/>
</dbReference>
<feature type="binding site" evidence="7">
    <location>
        <begin position="263"/>
        <end position="266"/>
    </location>
    <ligand>
        <name>GTP</name>
        <dbReference type="ChEBI" id="CHEBI:37565"/>
    </ligand>
</feature>
<dbReference type="PANTHER" id="PTHR10229:SF0">
    <property type="entry name" value="GTP-BINDING PROTEIN 6-RELATED"/>
    <property type="match status" value="1"/>
</dbReference>
<feature type="binding site" evidence="7">
    <location>
        <begin position="353"/>
        <end position="355"/>
    </location>
    <ligand>
        <name>GTP</name>
        <dbReference type="ChEBI" id="CHEBI:37565"/>
    </ligand>
</feature>
<dbReference type="PIRSF" id="PIRSF006809">
    <property type="entry name" value="GTP-binding_hflX_prd"/>
    <property type="match status" value="1"/>
</dbReference>
<comment type="similarity">
    <text evidence="6">Belongs to the TRAFAC class OBG-HflX-like GTPase superfamily. HflX GTPase family.</text>
</comment>
<dbReference type="Pfam" id="PF13167">
    <property type="entry name" value="GTP-bdg_N"/>
    <property type="match status" value="1"/>
</dbReference>
<dbReference type="SUPFAM" id="SSF52540">
    <property type="entry name" value="P-loop containing nucleoside triphosphate hydrolases"/>
    <property type="match status" value="1"/>
</dbReference>
<name>A0A9D5X535_9ACTN</name>
<dbReference type="GO" id="GO:0043022">
    <property type="term" value="F:ribosome binding"/>
    <property type="evidence" value="ECO:0007669"/>
    <property type="project" value="TreeGrafter"/>
</dbReference>
<keyword evidence="1 6" id="KW-0963">Cytoplasm</keyword>
<dbReference type="InterPro" id="IPR025121">
    <property type="entry name" value="GTPase_HflX_N"/>
</dbReference>
<dbReference type="Proteomes" id="UP000787322">
    <property type="component" value="Unassembled WGS sequence"/>
</dbReference>
<feature type="binding site" evidence="8">
    <location>
        <position position="243"/>
    </location>
    <ligand>
        <name>Mg(2+)</name>
        <dbReference type="ChEBI" id="CHEBI:18420"/>
    </ligand>
</feature>
<feature type="domain" description="Hflx-type G" evidence="10">
    <location>
        <begin position="210"/>
        <end position="375"/>
    </location>
</feature>
<dbReference type="Pfam" id="PF01926">
    <property type="entry name" value="MMR_HSR1"/>
    <property type="match status" value="1"/>
</dbReference>
<proteinExistence type="inferred from homology"/>
<dbReference type="GO" id="GO:0046872">
    <property type="term" value="F:metal ion binding"/>
    <property type="evidence" value="ECO:0007669"/>
    <property type="project" value="UniProtKB-KW"/>
</dbReference>
<comment type="function">
    <text evidence="6">GTPase that associates with the 50S ribosomal subunit and may have a role during protein synthesis or ribosome biogenesis.</text>
</comment>
<dbReference type="InterPro" id="IPR030394">
    <property type="entry name" value="G_HFLX_dom"/>
</dbReference>
<dbReference type="Gene3D" id="3.40.50.300">
    <property type="entry name" value="P-loop containing nucleotide triphosphate hydrolases"/>
    <property type="match status" value="1"/>
</dbReference>
<dbReference type="AlphaFoldDB" id="A0A9D5X535"/>
<dbReference type="FunFam" id="3.40.50.11060:FF:000001">
    <property type="entry name" value="GTPase HflX"/>
    <property type="match status" value="1"/>
</dbReference>
<dbReference type="GO" id="GO:0005737">
    <property type="term" value="C:cytoplasm"/>
    <property type="evidence" value="ECO:0007669"/>
    <property type="project" value="UniProtKB-SubCell"/>
</dbReference>
<dbReference type="Pfam" id="PF16360">
    <property type="entry name" value="GTP-bdg_M"/>
    <property type="match status" value="1"/>
</dbReference>